<feature type="binding site" evidence="2">
    <location>
        <position position="13"/>
    </location>
    <ligand>
        <name>substrate</name>
    </ligand>
</feature>
<dbReference type="GO" id="GO:0006189">
    <property type="term" value="P:'de novo' IMP biosynthetic process"/>
    <property type="evidence" value="ECO:0007669"/>
    <property type="project" value="InterPro"/>
</dbReference>
<keyword evidence="1" id="KW-0658">Purine biosynthesis</keyword>
<dbReference type="InterPro" id="IPR000031">
    <property type="entry name" value="PurE_dom"/>
</dbReference>
<dbReference type="Proteomes" id="UP000245921">
    <property type="component" value="Unassembled WGS sequence"/>
</dbReference>
<dbReference type="SUPFAM" id="SSF52255">
    <property type="entry name" value="N5-CAIR mutase (phosphoribosylaminoimidazole carboxylase, PurE)"/>
    <property type="match status" value="1"/>
</dbReference>
<evidence type="ECO:0000313" key="5">
    <source>
        <dbReference type="EMBL" id="PWJ96261.1"/>
    </source>
</evidence>
<keyword evidence="3" id="KW-1133">Transmembrane helix</keyword>
<evidence type="ECO:0000256" key="2">
    <source>
        <dbReference type="PIRSR" id="PIRSR001338-1"/>
    </source>
</evidence>
<evidence type="ECO:0000259" key="4">
    <source>
        <dbReference type="SMART" id="SM01001"/>
    </source>
</evidence>
<dbReference type="EMBL" id="QGGI01000002">
    <property type="protein sequence ID" value="PWJ96261.1"/>
    <property type="molecule type" value="Genomic_DNA"/>
</dbReference>
<sequence length="136" mass="14900">MKKILIVSGSKSDENLVKVGTELLENWEIQYDYKVLSAHRNLKELMKFIEENEKEYFAIIAVAGLAAALPGVIASLTQKPVIGVPNEVGTLKGIDALLSMTQMPGGVPVATMGIGKHGMKNAVYFVKRLIENEEEK</sequence>
<dbReference type="PANTHER" id="PTHR23046">
    <property type="entry name" value="PHOSPHORIBOSYLAMINOIMIDAZOLE CARBOXYLASE CATALYTIC SUBUNIT"/>
    <property type="match status" value="1"/>
</dbReference>
<comment type="caution">
    <text evidence="5">The sequence shown here is derived from an EMBL/GenBank/DDBJ whole genome shotgun (WGS) entry which is preliminary data.</text>
</comment>
<name>A0AA45C8S3_9BACT</name>
<reference evidence="5 6" key="1">
    <citation type="submission" date="2018-05" db="EMBL/GenBank/DDBJ databases">
        <title>Genomic Encyclopedia of Type Strains, Phase IV (KMG-IV): sequencing the most valuable type-strain genomes for metagenomic binning, comparative biology and taxonomic classification.</title>
        <authorList>
            <person name="Goeker M."/>
        </authorList>
    </citation>
    <scope>NUCLEOTIDE SEQUENCE [LARGE SCALE GENOMIC DNA]</scope>
    <source>
        <strain evidence="5 6">DSM 24906</strain>
    </source>
</reference>
<protein>
    <submittedName>
        <fullName evidence="5">5-(Carboxyamino)imidazole ribonucleotide mutase</fullName>
    </submittedName>
</protein>
<dbReference type="RefSeq" id="WP_109603880.1">
    <property type="nucleotide sequence ID" value="NZ_JAMHJO010000001.1"/>
</dbReference>
<dbReference type="PANTHER" id="PTHR23046:SF2">
    <property type="entry name" value="PHOSPHORIBOSYLAMINOIMIDAZOLE CARBOXYLASE"/>
    <property type="match status" value="1"/>
</dbReference>
<accession>A0AA45C8S3</accession>
<gene>
    <name evidence="5" type="ORF">C7380_102179</name>
</gene>
<evidence type="ECO:0000313" key="6">
    <source>
        <dbReference type="Proteomes" id="UP000245921"/>
    </source>
</evidence>
<dbReference type="Pfam" id="PF00731">
    <property type="entry name" value="AIRC"/>
    <property type="match status" value="1"/>
</dbReference>
<keyword evidence="3" id="KW-0812">Transmembrane</keyword>
<dbReference type="SMART" id="SM01001">
    <property type="entry name" value="AIRC"/>
    <property type="match status" value="1"/>
</dbReference>
<dbReference type="AlphaFoldDB" id="A0AA45C8S3"/>
<feature type="domain" description="PurE" evidence="4">
    <location>
        <begin position="2"/>
        <end position="135"/>
    </location>
</feature>
<dbReference type="InterPro" id="IPR024694">
    <property type="entry name" value="PurE_prokaryotes"/>
</dbReference>
<evidence type="ECO:0000256" key="1">
    <source>
        <dbReference type="ARBA" id="ARBA00022755"/>
    </source>
</evidence>
<organism evidence="5 6">
    <name type="scientific">Oceanotoga teriensis</name>
    <dbReference type="NCBI Taxonomy" id="515440"/>
    <lineage>
        <taxon>Bacteria</taxon>
        <taxon>Thermotogati</taxon>
        <taxon>Thermotogota</taxon>
        <taxon>Thermotogae</taxon>
        <taxon>Petrotogales</taxon>
        <taxon>Petrotogaceae</taxon>
        <taxon>Oceanotoga</taxon>
    </lineage>
</organism>
<feature type="binding site" evidence="2">
    <location>
        <position position="10"/>
    </location>
    <ligand>
        <name>substrate</name>
    </ligand>
</feature>
<proteinExistence type="predicted"/>
<feature type="binding site" evidence="2">
    <location>
        <position position="40"/>
    </location>
    <ligand>
        <name>substrate</name>
    </ligand>
</feature>
<keyword evidence="3" id="KW-0472">Membrane</keyword>
<feature type="transmembrane region" description="Helical" evidence="3">
    <location>
        <begin position="56"/>
        <end position="76"/>
    </location>
</feature>
<keyword evidence="6" id="KW-1185">Reference proteome</keyword>
<evidence type="ECO:0000256" key="3">
    <source>
        <dbReference type="SAM" id="Phobius"/>
    </source>
</evidence>
<dbReference type="PIRSF" id="PIRSF001338">
    <property type="entry name" value="AIR_carboxylase"/>
    <property type="match status" value="1"/>
</dbReference>
<dbReference type="Gene3D" id="3.40.50.1970">
    <property type="match status" value="1"/>
</dbReference>